<name>A0A4V3AS94_9RHOB</name>
<dbReference type="RefSeq" id="WP_133359325.1">
    <property type="nucleotide sequence ID" value="NZ_SMUV01000061.1"/>
</dbReference>
<evidence type="ECO:0000313" key="2">
    <source>
        <dbReference type="EMBL" id="TDK49637.1"/>
    </source>
</evidence>
<evidence type="ECO:0000313" key="3">
    <source>
        <dbReference type="Proteomes" id="UP000295301"/>
    </source>
</evidence>
<dbReference type="Proteomes" id="UP000295301">
    <property type="component" value="Unassembled WGS sequence"/>
</dbReference>
<dbReference type="OrthoDB" id="7619676at2"/>
<organism evidence="2 3">
    <name type="scientific">Antarcticimicrobium luteum</name>
    <dbReference type="NCBI Taxonomy" id="2547397"/>
    <lineage>
        <taxon>Bacteria</taxon>
        <taxon>Pseudomonadati</taxon>
        <taxon>Pseudomonadota</taxon>
        <taxon>Alphaproteobacteria</taxon>
        <taxon>Rhodobacterales</taxon>
        <taxon>Paracoccaceae</taxon>
        <taxon>Antarcticimicrobium</taxon>
    </lineage>
</organism>
<protein>
    <submittedName>
        <fullName evidence="2">Hemerythrin domain-containing protein</fullName>
    </submittedName>
</protein>
<sequence>MAGQRAYPDGGGQRGERAATLGDAVLPDPLDHIAEEHLRLREICGWLDALVAAEPQRDPTRVSEALVHLKIVLPRHVRDEEGDLFPLLRRRSGGDDDIGDTLDRLTADHVSSRQARAPVIAALERIAATGDAALTAQEGAAVAAFAAHERRHLIVENAIVLPLARVRLTRSDLKSLRVRMIERRRADAQAER</sequence>
<dbReference type="Gene3D" id="1.20.120.520">
    <property type="entry name" value="nmb1532 protein domain like"/>
    <property type="match status" value="1"/>
</dbReference>
<keyword evidence="3" id="KW-1185">Reference proteome</keyword>
<gene>
    <name evidence="2" type="ORF">E1832_08555</name>
</gene>
<proteinExistence type="predicted"/>
<reference evidence="2 3" key="1">
    <citation type="submission" date="2019-03" db="EMBL/GenBank/DDBJ databases">
        <title>Ruegeria lutea sp. nov., a novel strain, isolated from marine sediment, the Masan Bay, South Korea.</title>
        <authorList>
            <person name="Kim J."/>
            <person name="Kim D.-Y."/>
            <person name="Lee S.-S."/>
        </authorList>
    </citation>
    <scope>NUCLEOTIDE SEQUENCE [LARGE SCALE GENOMIC DNA]</scope>
    <source>
        <strain evidence="2 3">318-1</strain>
    </source>
</reference>
<dbReference type="InterPro" id="IPR012312">
    <property type="entry name" value="Hemerythrin-like"/>
</dbReference>
<evidence type="ECO:0000259" key="1">
    <source>
        <dbReference type="Pfam" id="PF01814"/>
    </source>
</evidence>
<comment type="caution">
    <text evidence="2">The sequence shown here is derived from an EMBL/GenBank/DDBJ whole genome shotgun (WGS) entry which is preliminary data.</text>
</comment>
<feature type="domain" description="Hemerythrin-like" evidence="1">
    <location>
        <begin position="29"/>
        <end position="164"/>
    </location>
</feature>
<accession>A0A4V3AS94</accession>
<dbReference type="Pfam" id="PF01814">
    <property type="entry name" value="Hemerythrin"/>
    <property type="match status" value="1"/>
</dbReference>
<dbReference type="AlphaFoldDB" id="A0A4V3AS94"/>
<dbReference type="EMBL" id="SMUV01000061">
    <property type="protein sequence ID" value="TDK49637.1"/>
    <property type="molecule type" value="Genomic_DNA"/>
</dbReference>